<dbReference type="GO" id="GO:0005886">
    <property type="term" value="C:plasma membrane"/>
    <property type="evidence" value="ECO:0007669"/>
    <property type="project" value="UniProtKB-SubCell"/>
</dbReference>
<dbReference type="EMBL" id="PKHU01000001">
    <property type="protein sequence ID" value="PKZ30057.1"/>
    <property type="molecule type" value="Genomic_DNA"/>
</dbReference>
<comment type="catalytic activity">
    <reaction evidence="10">
        <text>fluoride(in) = fluoride(out)</text>
        <dbReference type="Rhea" id="RHEA:76159"/>
        <dbReference type="ChEBI" id="CHEBI:17051"/>
    </reaction>
    <physiologicalReaction direction="left-to-right" evidence="10">
        <dbReference type="Rhea" id="RHEA:76160"/>
    </physiologicalReaction>
</comment>
<dbReference type="PANTHER" id="PTHR28259:SF1">
    <property type="entry name" value="FLUORIDE EXPORT PROTEIN 1-RELATED"/>
    <property type="match status" value="1"/>
</dbReference>
<keyword evidence="7 11" id="KW-0472">Membrane</keyword>
<evidence type="ECO:0000256" key="10">
    <source>
        <dbReference type="ARBA" id="ARBA00035585"/>
    </source>
</evidence>
<evidence type="ECO:0000256" key="2">
    <source>
        <dbReference type="ARBA" id="ARBA00022475"/>
    </source>
</evidence>
<keyword evidence="6 11" id="KW-0406">Ion transport</keyword>
<dbReference type="Pfam" id="PF02537">
    <property type="entry name" value="CRCB"/>
    <property type="match status" value="1"/>
</dbReference>
<keyword evidence="2 11" id="KW-1003">Cell membrane</keyword>
<dbReference type="RefSeq" id="WP_101636537.1">
    <property type="nucleotide sequence ID" value="NZ_PKHU01000001.1"/>
</dbReference>
<feature type="transmembrane region" description="Helical" evidence="11">
    <location>
        <begin position="35"/>
        <end position="53"/>
    </location>
</feature>
<evidence type="ECO:0000256" key="6">
    <source>
        <dbReference type="ARBA" id="ARBA00023065"/>
    </source>
</evidence>
<reference evidence="12 13" key="1">
    <citation type="submission" date="2017-12" db="EMBL/GenBank/DDBJ databases">
        <title>Phylogenetic diversity of female urinary microbiome.</title>
        <authorList>
            <person name="Thomas-White K."/>
            <person name="Wolfe A.J."/>
        </authorList>
    </citation>
    <scope>NUCLEOTIDE SEQUENCE [LARGE SCALE GENOMIC DNA]</scope>
    <source>
        <strain evidence="12 13">UMB0112</strain>
    </source>
</reference>
<comment type="function">
    <text evidence="11">Fluoride-specific ion channel. Important for reducing fluoride concentration in the cell, thus reducing its toxicity.</text>
</comment>
<dbReference type="GO" id="GO:0140114">
    <property type="term" value="P:cellular detoxification of fluoride"/>
    <property type="evidence" value="ECO:0007669"/>
    <property type="project" value="UniProtKB-UniRule"/>
</dbReference>
<sequence length="118" mass="12868">MSFKLLLLVGCGGFLGAILRFLISAFCFKFMPLNFPYGTLIVNLMGGFLIGYFTKMGLNLELKSFLIAGFLGALTTFSTFSVENISLLQNAKYGLCLLNVSLSLVLCFGACYLALKFS</sequence>
<keyword evidence="8 11" id="KW-0407">Ion channel</keyword>
<evidence type="ECO:0000256" key="8">
    <source>
        <dbReference type="ARBA" id="ARBA00023303"/>
    </source>
</evidence>
<dbReference type="NCBIfam" id="TIGR00494">
    <property type="entry name" value="crcB"/>
    <property type="match status" value="1"/>
</dbReference>
<dbReference type="GO" id="GO:0062054">
    <property type="term" value="F:fluoride channel activity"/>
    <property type="evidence" value="ECO:0007669"/>
    <property type="project" value="UniProtKB-UniRule"/>
</dbReference>
<proteinExistence type="inferred from homology"/>
<evidence type="ECO:0000256" key="9">
    <source>
        <dbReference type="ARBA" id="ARBA00035120"/>
    </source>
</evidence>
<keyword evidence="5 11" id="KW-1133">Transmembrane helix</keyword>
<feature type="transmembrane region" description="Helical" evidence="11">
    <location>
        <begin position="65"/>
        <end position="85"/>
    </location>
</feature>
<dbReference type="GO" id="GO:0046872">
    <property type="term" value="F:metal ion binding"/>
    <property type="evidence" value="ECO:0007669"/>
    <property type="project" value="UniProtKB-KW"/>
</dbReference>
<keyword evidence="11" id="KW-0479">Metal-binding</keyword>
<organism evidence="12 13">
    <name type="scientific">Campylobacter ureolyticus</name>
    <dbReference type="NCBI Taxonomy" id="827"/>
    <lineage>
        <taxon>Bacteria</taxon>
        <taxon>Pseudomonadati</taxon>
        <taxon>Campylobacterota</taxon>
        <taxon>Epsilonproteobacteria</taxon>
        <taxon>Campylobacterales</taxon>
        <taxon>Campylobacteraceae</taxon>
        <taxon>Campylobacter</taxon>
    </lineage>
</organism>
<keyword evidence="4 11" id="KW-0812">Transmembrane</keyword>
<evidence type="ECO:0000256" key="5">
    <source>
        <dbReference type="ARBA" id="ARBA00022989"/>
    </source>
</evidence>
<evidence type="ECO:0000256" key="1">
    <source>
        <dbReference type="ARBA" id="ARBA00004651"/>
    </source>
</evidence>
<dbReference type="InterPro" id="IPR003691">
    <property type="entry name" value="FluC"/>
</dbReference>
<protein>
    <recommendedName>
        <fullName evidence="11">Fluoride-specific ion channel FluC</fullName>
    </recommendedName>
</protein>
<dbReference type="PANTHER" id="PTHR28259">
    <property type="entry name" value="FLUORIDE EXPORT PROTEIN 1-RELATED"/>
    <property type="match status" value="1"/>
</dbReference>
<comment type="activity regulation">
    <text evidence="11">Na(+) is not transported, but it plays an essential structural role and its presence is essential for fluoride channel function.</text>
</comment>
<keyword evidence="3" id="KW-0997">Cell inner membrane</keyword>
<comment type="similarity">
    <text evidence="9 11">Belongs to the fluoride channel Fluc/FEX (TC 1.A.43) family.</text>
</comment>
<keyword evidence="11" id="KW-0813">Transport</keyword>
<feature type="transmembrane region" description="Helical" evidence="11">
    <location>
        <begin position="91"/>
        <end position="115"/>
    </location>
</feature>
<dbReference type="Proteomes" id="UP000234639">
    <property type="component" value="Unassembled WGS sequence"/>
</dbReference>
<gene>
    <name evidence="11 12" type="primary">crcB</name>
    <name evidence="11" type="synonym">fluC</name>
    <name evidence="12" type="ORF">CYJ41_01050</name>
</gene>
<evidence type="ECO:0000256" key="11">
    <source>
        <dbReference type="HAMAP-Rule" id="MF_00454"/>
    </source>
</evidence>
<dbReference type="HAMAP" id="MF_00454">
    <property type="entry name" value="FluC"/>
    <property type="match status" value="1"/>
</dbReference>
<evidence type="ECO:0000256" key="7">
    <source>
        <dbReference type="ARBA" id="ARBA00023136"/>
    </source>
</evidence>
<dbReference type="AlphaFoldDB" id="A0A2I1NCC9"/>
<evidence type="ECO:0000256" key="4">
    <source>
        <dbReference type="ARBA" id="ARBA00022692"/>
    </source>
</evidence>
<evidence type="ECO:0000313" key="12">
    <source>
        <dbReference type="EMBL" id="PKZ30057.1"/>
    </source>
</evidence>
<feature type="binding site" evidence="11">
    <location>
        <position position="72"/>
    </location>
    <ligand>
        <name>Na(+)</name>
        <dbReference type="ChEBI" id="CHEBI:29101"/>
        <note>structural</note>
    </ligand>
</feature>
<accession>A0A2I1NCC9</accession>
<keyword evidence="11" id="KW-0915">Sodium</keyword>
<comment type="subcellular location">
    <subcellularLocation>
        <location evidence="1 11">Cell membrane</location>
        <topology evidence="1 11">Multi-pass membrane protein</topology>
    </subcellularLocation>
</comment>
<evidence type="ECO:0000313" key="13">
    <source>
        <dbReference type="Proteomes" id="UP000234639"/>
    </source>
</evidence>
<feature type="binding site" evidence="11">
    <location>
        <position position="75"/>
    </location>
    <ligand>
        <name>Na(+)</name>
        <dbReference type="ChEBI" id="CHEBI:29101"/>
        <note>structural</note>
    </ligand>
</feature>
<comment type="caution">
    <text evidence="12">The sequence shown here is derived from an EMBL/GenBank/DDBJ whole genome shotgun (WGS) entry which is preliminary data.</text>
</comment>
<evidence type="ECO:0000256" key="3">
    <source>
        <dbReference type="ARBA" id="ARBA00022519"/>
    </source>
</evidence>
<name>A0A2I1NCC9_9BACT</name>